<accession>A0AAV4WI70</accession>
<dbReference type="EMBL" id="BPLR01016143">
    <property type="protein sequence ID" value="GIY81554.1"/>
    <property type="molecule type" value="Genomic_DNA"/>
</dbReference>
<dbReference type="Proteomes" id="UP001054945">
    <property type="component" value="Unassembled WGS sequence"/>
</dbReference>
<comment type="caution">
    <text evidence="1">The sequence shown here is derived from an EMBL/GenBank/DDBJ whole genome shotgun (WGS) entry which is preliminary data.</text>
</comment>
<reference evidence="1 2" key="1">
    <citation type="submission" date="2021-06" db="EMBL/GenBank/DDBJ databases">
        <title>Caerostris extrusa draft genome.</title>
        <authorList>
            <person name="Kono N."/>
            <person name="Arakawa K."/>
        </authorList>
    </citation>
    <scope>NUCLEOTIDE SEQUENCE [LARGE SCALE GENOMIC DNA]</scope>
</reference>
<gene>
    <name evidence="1" type="ORF">CEXT_776541</name>
</gene>
<protein>
    <submittedName>
        <fullName evidence="1">Uncharacterized protein</fullName>
    </submittedName>
</protein>
<proteinExistence type="predicted"/>
<organism evidence="1 2">
    <name type="scientific">Caerostris extrusa</name>
    <name type="common">Bark spider</name>
    <name type="synonym">Caerostris bankana</name>
    <dbReference type="NCBI Taxonomy" id="172846"/>
    <lineage>
        <taxon>Eukaryota</taxon>
        <taxon>Metazoa</taxon>
        <taxon>Ecdysozoa</taxon>
        <taxon>Arthropoda</taxon>
        <taxon>Chelicerata</taxon>
        <taxon>Arachnida</taxon>
        <taxon>Araneae</taxon>
        <taxon>Araneomorphae</taxon>
        <taxon>Entelegynae</taxon>
        <taxon>Araneoidea</taxon>
        <taxon>Araneidae</taxon>
        <taxon>Caerostris</taxon>
    </lineage>
</organism>
<keyword evidence="2" id="KW-1185">Reference proteome</keyword>
<evidence type="ECO:0000313" key="1">
    <source>
        <dbReference type="EMBL" id="GIY81554.1"/>
    </source>
</evidence>
<evidence type="ECO:0000313" key="2">
    <source>
        <dbReference type="Proteomes" id="UP001054945"/>
    </source>
</evidence>
<name>A0AAV4WI70_CAEEX</name>
<dbReference type="AlphaFoldDB" id="A0AAV4WI70"/>
<sequence>MSLAQLRKCFPPSSLPISAAHSNNQSTPDYLSLREGAQNHQIIKKKLSPFDEWLATAGARTPILYFPLSLKVQLKERTSLKGGQMVPLQMMMNGSAKRVSQVVKKTLDAVHQTFFIKLS</sequence>